<name>V8R052_9PSED</name>
<dbReference type="SMART" id="SM00671">
    <property type="entry name" value="SEL1"/>
    <property type="match status" value="1"/>
</dbReference>
<reference evidence="3 4" key="1">
    <citation type="journal article" date="2014" name="Genome Announc.">
        <title>Draft Genome Sequence of Pseudomonas moraviensis R28-S.</title>
        <authorList>
            <person name="Hunter S.S."/>
            <person name="Yano H."/>
            <person name="Loftie-Eaton W."/>
            <person name="Hughes J."/>
            <person name="De Gelder L."/>
            <person name="Stragier P."/>
            <person name="De Vos P."/>
            <person name="Settles M.L."/>
            <person name="Top E.M."/>
        </authorList>
    </citation>
    <scope>NUCLEOTIDE SEQUENCE [LARGE SCALE GENOMIC DNA]</scope>
    <source>
        <strain evidence="4">R28</strain>
    </source>
</reference>
<dbReference type="InterPro" id="IPR009739">
    <property type="entry name" value="LprI-like_N"/>
</dbReference>
<dbReference type="HOGENOM" id="CLU_049310_0_0_6"/>
<dbReference type="InterPro" id="IPR006597">
    <property type="entry name" value="Sel1-like"/>
</dbReference>
<comment type="caution">
    <text evidence="3">The sequence shown here is derived from an EMBL/GenBank/DDBJ whole genome shotgun (WGS) entry which is preliminary data.</text>
</comment>
<dbReference type="Gene3D" id="1.20.1270.180">
    <property type="match status" value="1"/>
</dbReference>
<accession>V8R052</accession>
<dbReference type="Proteomes" id="UP000024771">
    <property type="component" value="Chromosome"/>
</dbReference>
<protein>
    <recommendedName>
        <fullName evidence="2">Lysozyme inhibitor LprI-like N-terminal domain-containing protein</fullName>
    </recommendedName>
</protein>
<dbReference type="InterPro" id="IPR011990">
    <property type="entry name" value="TPR-like_helical_dom_sf"/>
</dbReference>
<feature type="domain" description="Lysozyme inhibitor LprI-like N-terminal" evidence="2">
    <location>
        <begin position="30"/>
        <end position="128"/>
    </location>
</feature>
<dbReference type="Pfam" id="PF07007">
    <property type="entry name" value="LprI"/>
    <property type="match status" value="1"/>
</dbReference>
<dbReference type="AlphaFoldDB" id="V8R052"/>
<proteinExistence type="predicted"/>
<evidence type="ECO:0000313" key="4">
    <source>
        <dbReference type="Proteomes" id="UP000024771"/>
    </source>
</evidence>
<keyword evidence="1" id="KW-0732">Signal</keyword>
<feature type="signal peptide" evidence="1">
    <location>
        <begin position="1"/>
        <end position="23"/>
    </location>
</feature>
<dbReference type="eggNOG" id="COG3755">
    <property type="taxonomic scope" value="Bacteria"/>
</dbReference>
<evidence type="ECO:0000256" key="1">
    <source>
        <dbReference type="SAM" id="SignalP"/>
    </source>
</evidence>
<gene>
    <name evidence="3" type="ORF">PMO01_26910</name>
</gene>
<organism evidence="3 4">
    <name type="scientific">Pseudomonas moraviensis R28-S</name>
    <dbReference type="NCBI Taxonomy" id="1395516"/>
    <lineage>
        <taxon>Bacteria</taxon>
        <taxon>Pseudomonadati</taxon>
        <taxon>Pseudomonadota</taxon>
        <taxon>Gammaproteobacteria</taxon>
        <taxon>Pseudomonadales</taxon>
        <taxon>Pseudomonadaceae</taxon>
        <taxon>Pseudomonas</taxon>
    </lineage>
</organism>
<dbReference type="Gene3D" id="1.25.40.10">
    <property type="entry name" value="Tetratricopeptide repeat domain"/>
    <property type="match status" value="1"/>
</dbReference>
<feature type="chain" id="PRO_5004771891" description="Lysozyme inhibitor LprI-like N-terminal domain-containing protein" evidence="1">
    <location>
        <begin position="24"/>
        <end position="457"/>
    </location>
</feature>
<dbReference type="SUPFAM" id="SSF81901">
    <property type="entry name" value="HCP-like"/>
    <property type="match status" value="1"/>
</dbReference>
<dbReference type="EMBL" id="AYMZ01000012">
    <property type="protein sequence ID" value="ETF05272.1"/>
    <property type="molecule type" value="Genomic_DNA"/>
</dbReference>
<evidence type="ECO:0000259" key="2">
    <source>
        <dbReference type="Pfam" id="PF07007"/>
    </source>
</evidence>
<dbReference type="PATRIC" id="fig|1395516.4.peg.5469"/>
<evidence type="ECO:0000313" key="3">
    <source>
        <dbReference type="EMBL" id="ETF05272.1"/>
    </source>
</evidence>
<sequence length="457" mass="48952">MNTVNRFVLTLLALLLPASAAYAQDDCSHVTSSLEMVPCSEAAKKAADTQLNVSYKQLMTRLESDYRADPALGAEYAAKVKESQRAWLKLRDANCPLEAFEIETGMPAHVFAVNSCIARMSRERSAYLDKIVPVLSSDKNASTAPISDACPSEEFAPFIAAFSANGESQRRLTAMTVKSLVLKPVAGKDRSTFEPSTSGVSGATFTYPLMAAITPGKTPGVEIEEVDDSHVNVVDKRAGNSNIKIFNFSRQACWVLEGIEDWSINEKDLVSTDNPGMSRAENFCYQRAEALGGLGFLEQYPLTVELIEASLENFVCAAESGDAQASLSAASLSLSQMASQLETPKVEALFKAASKIPKGAMGYATFLCSGNSTDYNGPCLHPKQAEEQVIRAITMGSTDAMNYLASTFEGGELGTKDISRALACYQMAADKGDQLGLFNVGRLGSSATAPIKASHCI</sequence>